<evidence type="ECO:0000256" key="3">
    <source>
        <dbReference type="ARBA" id="ARBA00023163"/>
    </source>
</evidence>
<dbReference type="SUPFAM" id="SSF51215">
    <property type="entry name" value="Regulatory protein AraC"/>
    <property type="match status" value="1"/>
</dbReference>
<dbReference type="PANTHER" id="PTHR43280">
    <property type="entry name" value="ARAC-FAMILY TRANSCRIPTIONAL REGULATOR"/>
    <property type="match status" value="1"/>
</dbReference>
<keyword evidence="6" id="KW-1185">Reference proteome</keyword>
<dbReference type="PROSITE" id="PS00041">
    <property type="entry name" value="HTH_ARAC_FAMILY_1"/>
    <property type="match status" value="1"/>
</dbReference>
<dbReference type="SMART" id="SM00342">
    <property type="entry name" value="HTH_ARAC"/>
    <property type="match status" value="1"/>
</dbReference>
<dbReference type="InterPro" id="IPR018060">
    <property type="entry name" value="HTH_AraC"/>
</dbReference>
<organism evidence="5 6">
    <name type="scientific">Tichowtungia aerotolerans</name>
    <dbReference type="NCBI Taxonomy" id="2697043"/>
    <lineage>
        <taxon>Bacteria</taxon>
        <taxon>Pseudomonadati</taxon>
        <taxon>Kiritimatiellota</taxon>
        <taxon>Tichowtungiia</taxon>
        <taxon>Tichowtungiales</taxon>
        <taxon>Tichowtungiaceae</taxon>
        <taxon>Tichowtungia</taxon>
    </lineage>
</organism>
<evidence type="ECO:0000313" key="6">
    <source>
        <dbReference type="Proteomes" id="UP000464954"/>
    </source>
</evidence>
<keyword evidence="3" id="KW-0804">Transcription</keyword>
<dbReference type="InterPro" id="IPR037923">
    <property type="entry name" value="HTH-like"/>
</dbReference>
<evidence type="ECO:0000256" key="2">
    <source>
        <dbReference type="ARBA" id="ARBA00023125"/>
    </source>
</evidence>
<keyword evidence="1" id="KW-0805">Transcription regulation</keyword>
<reference evidence="5 6" key="1">
    <citation type="submission" date="2020-01" db="EMBL/GenBank/DDBJ databases">
        <title>Ponticoccus aerotolerans gen. nov., sp. nov., an anaerobic bacterium and proposal of Ponticoccusceae fam. nov., Ponticoccusles ord. nov. and Ponticoccuse classis nov. in the phylum Kiritimatiellaeota.</title>
        <authorList>
            <person name="Zhou L.Y."/>
            <person name="Du Z.J."/>
        </authorList>
    </citation>
    <scope>NUCLEOTIDE SEQUENCE [LARGE SCALE GENOMIC DNA]</scope>
    <source>
        <strain evidence="5 6">S-5007</strain>
    </source>
</reference>
<dbReference type="KEGG" id="taer:GT409_15175"/>
<dbReference type="InterPro" id="IPR018062">
    <property type="entry name" value="HTH_AraC-typ_CS"/>
</dbReference>
<dbReference type="Proteomes" id="UP000464954">
    <property type="component" value="Chromosome"/>
</dbReference>
<sequence length="277" mass="32061">MKTASNILFYRIDDHVYDPGGTLSRWQTNLQLHYTYTGSVAIQVDSEHWVQHAGEICLLLPGHQEHFQYSETEHTHHGFCTAAGVTLSEETVRLYEGIPRNIKTSPRIKPLTDLARTLYEEKNEAAKNLYNQIAEMIFAEFFYSAGIPSNQSQSLPSAIQRAQDFIGTHYTEPFTLPELAEFCFVSQGHLIRLFKEHLQTTPIRYLWAIRLQHAVEKLTDTRLNVSEIAFQCGFVSPDHFSRLFKQHFKLSPLQYRKNQQHLTNSCIHTLTPKKKQR</sequence>
<dbReference type="SUPFAM" id="SSF46689">
    <property type="entry name" value="Homeodomain-like"/>
    <property type="match status" value="2"/>
</dbReference>
<name>A0A6P1MDU3_9BACT</name>
<dbReference type="InterPro" id="IPR009057">
    <property type="entry name" value="Homeodomain-like_sf"/>
</dbReference>
<feature type="domain" description="HTH araC/xylS-type" evidence="4">
    <location>
        <begin position="160"/>
        <end position="258"/>
    </location>
</feature>
<dbReference type="InterPro" id="IPR020449">
    <property type="entry name" value="Tscrpt_reg_AraC-type_HTH"/>
</dbReference>
<dbReference type="PROSITE" id="PS01124">
    <property type="entry name" value="HTH_ARAC_FAMILY_2"/>
    <property type="match status" value="1"/>
</dbReference>
<protein>
    <submittedName>
        <fullName evidence="5">Helix-turn-helix domain-containing protein</fullName>
    </submittedName>
</protein>
<dbReference type="RefSeq" id="WP_160629896.1">
    <property type="nucleotide sequence ID" value="NZ_CP047593.1"/>
</dbReference>
<gene>
    <name evidence="5" type="ORF">GT409_15175</name>
</gene>
<dbReference type="Pfam" id="PF12833">
    <property type="entry name" value="HTH_18"/>
    <property type="match status" value="1"/>
</dbReference>
<dbReference type="PANTHER" id="PTHR43280:SF2">
    <property type="entry name" value="HTH-TYPE TRANSCRIPTIONAL REGULATOR EXSA"/>
    <property type="match status" value="1"/>
</dbReference>
<dbReference type="EMBL" id="CP047593">
    <property type="protein sequence ID" value="QHI70724.1"/>
    <property type="molecule type" value="Genomic_DNA"/>
</dbReference>
<dbReference type="GO" id="GO:0003700">
    <property type="term" value="F:DNA-binding transcription factor activity"/>
    <property type="evidence" value="ECO:0007669"/>
    <property type="project" value="InterPro"/>
</dbReference>
<evidence type="ECO:0000256" key="1">
    <source>
        <dbReference type="ARBA" id="ARBA00023015"/>
    </source>
</evidence>
<evidence type="ECO:0000313" key="5">
    <source>
        <dbReference type="EMBL" id="QHI70724.1"/>
    </source>
</evidence>
<proteinExistence type="predicted"/>
<dbReference type="GO" id="GO:0043565">
    <property type="term" value="F:sequence-specific DNA binding"/>
    <property type="evidence" value="ECO:0007669"/>
    <property type="project" value="InterPro"/>
</dbReference>
<dbReference type="AlphaFoldDB" id="A0A6P1MDU3"/>
<dbReference type="Gene3D" id="1.10.10.60">
    <property type="entry name" value="Homeodomain-like"/>
    <property type="match status" value="2"/>
</dbReference>
<accession>A0A6P1MDU3</accession>
<evidence type="ECO:0000259" key="4">
    <source>
        <dbReference type="PROSITE" id="PS01124"/>
    </source>
</evidence>
<keyword evidence="2" id="KW-0238">DNA-binding</keyword>
<dbReference type="PRINTS" id="PR00032">
    <property type="entry name" value="HTHARAC"/>
</dbReference>